<dbReference type="Pfam" id="PF13639">
    <property type="entry name" value="zf-RING_2"/>
    <property type="match status" value="1"/>
</dbReference>
<dbReference type="SMART" id="SM00184">
    <property type="entry name" value="RING"/>
    <property type="match status" value="1"/>
</dbReference>
<dbReference type="SMART" id="SM00696">
    <property type="entry name" value="DM9"/>
    <property type="match status" value="1"/>
</dbReference>
<keyword evidence="1 3" id="KW-0479">Metal-binding</keyword>
<feature type="domain" description="RING-type" evidence="4">
    <location>
        <begin position="9"/>
        <end position="51"/>
    </location>
</feature>
<dbReference type="SUPFAM" id="SSF57850">
    <property type="entry name" value="RING/U-box"/>
    <property type="match status" value="1"/>
</dbReference>
<dbReference type="Pfam" id="PF11901">
    <property type="entry name" value="DM9"/>
    <property type="match status" value="1"/>
</dbReference>
<dbReference type="InterPro" id="IPR013083">
    <property type="entry name" value="Znf_RING/FYVE/PHD"/>
</dbReference>
<keyword evidence="1 3" id="KW-0863">Zinc-finger</keyword>
<dbReference type="PANTHER" id="PTHR31649">
    <property type="entry name" value="AGAP009604-PA"/>
    <property type="match status" value="1"/>
</dbReference>
<dbReference type="AlphaFoldDB" id="A0A1L8EDW7"/>
<dbReference type="PROSITE" id="PS50089">
    <property type="entry name" value="ZF_RING_2"/>
    <property type="match status" value="1"/>
</dbReference>
<dbReference type="PANTHER" id="PTHR31649:SF10">
    <property type="entry name" value="IP19903P-RELATED"/>
    <property type="match status" value="1"/>
</dbReference>
<keyword evidence="2" id="KW-0862">Zinc</keyword>
<dbReference type="EMBL" id="GFDG01001889">
    <property type="protein sequence ID" value="JAV16910.1"/>
    <property type="molecule type" value="Transcribed_RNA"/>
</dbReference>
<proteinExistence type="predicted"/>
<dbReference type="GO" id="GO:0008270">
    <property type="term" value="F:zinc ion binding"/>
    <property type="evidence" value="ECO:0007669"/>
    <property type="project" value="UniProtKB-KW"/>
</dbReference>
<dbReference type="Gene3D" id="3.30.40.10">
    <property type="entry name" value="Zinc/RING finger domain, C3HC4 (zinc finger)"/>
    <property type="match status" value="1"/>
</dbReference>
<protein>
    <submittedName>
        <fullName evidence="5">Putative e3 ubiquitin ligase</fullName>
    </submittedName>
</protein>
<organism evidence="5">
    <name type="scientific">Haematobia irritans</name>
    <name type="common">Horn fly</name>
    <name type="synonym">Conops irritans</name>
    <dbReference type="NCBI Taxonomy" id="7368"/>
    <lineage>
        <taxon>Eukaryota</taxon>
        <taxon>Metazoa</taxon>
        <taxon>Ecdysozoa</taxon>
        <taxon>Arthropoda</taxon>
        <taxon>Hexapoda</taxon>
        <taxon>Insecta</taxon>
        <taxon>Pterygota</taxon>
        <taxon>Neoptera</taxon>
        <taxon>Endopterygota</taxon>
        <taxon>Diptera</taxon>
        <taxon>Brachycera</taxon>
        <taxon>Muscomorpha</taxon>
        <taxon>Muscoidea</taxon>
        <taxon>Muscidae</taxon>
        <taxon>Haematobia</taxon>
    </lineage>
</organism>
<dbReference type="InterPro" id="IPR001841">
    <property type="entry name" value="Znf_RING"/>
</dbReference>
<evidence type="ECO:0000256" key="1">
    <source>
        <dbReference type="ARBA" id="ARBA00022771"/>
    </source>
</evidence>
<evidence type="ECO:0000259" key="4">
    <source>
        <dbReference type="PROSITE" id="PS50089"/>
    </source>
</evidence>
<accession>A0A1L8EDW7</accession>
<sequence>MTTSLNVLCAICSEYFNSNSVIYSTTKCGHVFHQQCLLKWLIRSNNCPQCRANCHRHAVHRIFLNFSEPLSSDEVEDEPEISFDWCPLSDNMTTDEISKFGFKLDNDKNGDPLYAARVYLNDDLLPAYYVPKKKGVYCAWNCRSHFLKEGIEILDVSNDGNADYKWISAENGEIPDNALIFGYTETGENLYCSRTFCEGRVRYGKLHPSHGCCYVPHKEFEKNNNVYEVLVRVPKADESKK</sequence>
<reference evidence="5" key="1">
    <citation type="submission" date="2017-01" db="EMBL/GenBank/DDBJ databases">
        <title>An insight into the sialome and mialome of the horn fly, Haematobia irritans.</title>
        <authorList>
            <person name="Breijo M."/>
            <person name="Boiani M."/>
            <person name="Ures X."/>
            <person name="Rocha S."/>
            <person name="Sequeira M."/>
            <person name="Ribeiro J.M."/>
        </authorList>
    </citation>
    <scope>NUCLEOTIDE SEQUENCE</scope>
</reference>
<name>A0A1L8EDW7_HAEIR</name>
<evidence type="ECO:0000313" key="5">
    <source>
        <dbReference type="EMBL" id="JAV16910.1"/>
    </source>
</evidence>
<evidence type="ECO:0000256" key="3">
    <source>
        <dbReference type="PROSITE-ProRule" id="PRU00175"/>
    </source>
</evidence>
<dbReference type="InterPro" id="IPR006616">
    <property type="entry name" value="DM9_repeat"/>
</dbReference>
<evidence type="ECO:0000256" key="2">
    <source>
        <dbReference type="ARBA" id="ARBA00022833"/>
    </source>
</evidence>